<dbReference type="Proteomes" id="UP000612362">
    <property type="component" value="Unassembled WGS sequence"/>
</dbReference>
<evidence type="ECO:0000313" key="6">
    <source>
        <dbReference type="Proteomes" id="UP000612362"/>
    </source>
</evidence>
<keyword evidence="6" id="KW-1185">Reference proteome</keyword>
<evidence type="ECO:0000256" key="2">
    <source>
        <dbReference type="ARBA" id="ARBA00022481"/>
    </source>
</evidence>
<protein>
    <submittedName>
        <fullName evidence="5">Peptide chain release factor</fullName>
    </submittedName>
</protein>
<feature type="compositionally biased region" description="Basic residues" evidence="3">
    <location>
        <begin position="99"/>
        <end position="119"/>
    </location>
</feature>
<dbReference type="EMBL" id="BNJF01000001">
    <property type="protein sequence ID" value="GHO42386.1"/>
    <property type="molecule type" value="Genomic_DNA"/>
</dbReference>
<dbReference type="AlphaFoldDB" id="A0A8J3MQ42"/>
<keyword evidence="2" id="KW-0488">Methylation</keyword>
<name>A0A8J3MQ42_9CHLR</name>
<dbReference type="PANTHER" id="PTHR43804">
    <property type="entry name" value="LD18447P"/>
    <property type="match status" value="1"/>
</dbReference>
<dbReference type="GO" id="GO:0003747">
    <property type="term" value="F:translation release factor activity"/>
    <property type="evidence" value="ECO:0007669"/>
    <property type="project" value="InterPro"/>
</dbReference>
<dbReference type="InterPro" id="IPR000352">
    <property type="entry name" value="Pep_chain_release_fac_I"/>
</dbReference>
<dbReference type="Pfam" id="PF00472">
    <property type="entry name" value="RF-1"/>
    <property type="match status" value="1"/>
</dbReference>
<evidence type="ECO:0000259" key="4">
    <source>
        <dbReference type="Pfam" id="PF00472"/>
    </source>
</evidence>
<organism evidence="5 6">
    <name type="scientific">Ktedonospora formicarum</name>
    <dbReference type="NCBI Taxonomy" id="2778364"/>
    <lineage>
        <taxon>Bacteria</taxon>
        <taxon>Bacillati</taxon>
        <taxon>Chloroflexota</taxon>
        <taxon>Ktedonobacteria</taxon>
        <taxon>Ktedonobacterales</taxon>
        <taxon>Ktedonobacteraceae</taxon>
        <taxon>Ktedonospora</taxon>
    </lineage>
</organism>
<feature type="domain" description="Prokaryotic-type class I peptide chain release factors" evidence="4">
    <location>
        <begin position="16"/>
        <end position="116"/>
    </location>
</feature>
<feature type="region of interest" description="Disordered" evidence="3">
    <location>
        <begin position="84"/>
        <end position="119"/>
    </location>
</feature>
<accession>A0A8J3MQ42</accession>
<dbReference type="RefSeq" id="WP_236030965.1">
    <property type="nucleotide sequence ID" value="NZ_BNJF01000001.1"/>
</dbReference>
<comment type="similarity">
    <text evidence="1">Belongs to the prokaryotic/mitochondrial release factor family.</text>
</comment>
<evidence type="ECO:0000313" key="5">
    <source>
        <dbReference type="EMBL" id="GHO42386.1"/>
    </source>
</evidence>
<proteinExistence type="inferred from homology"/>
<reference evidence="5" key="1">
    <citation type="submission" date="2020-10" db="EMBL/GenBank/DDBJ databases">
        <title>Taxonomic study of unclassified bacteria belonging to the class Ktedonobacteria.</title>
        <authorList>
            <person name="Yabe S."/>
            <person name="Wang C.M."/>
            <person name="Zheng Y."/>
            <person name="Sakai Y."/>
            <person name="Cavaletti L."/>
            <person name="Monciardini P."/>
            <person name="Donadio S."/>
        </authorList>
    </citation>
    <scope>NUCLEOTIDE SEQUENCE</scope>
    <source>
        <strain evidence="5">SOSP1-1</strain>
    </source>
</reference>
<dbReference type="PANTHER" id="PTHR43804:SF7">
    <property type="entry name" value="LD18447P"/>
    <property type="match status" value="1"/>
</dbReference>
<dbReference type="InterPro" id="IPR045853">
    <property type="entry name" value="Pep_chain_release_fac_I_sf"/>
</dbReference>
<dbReference type="Gene3D" id="3.30.160.20">
    <property type="match status" value="1"/>
</dbReference>
<evidence type="ECO:0000256" key="1">
    <source>
        <dbReference type="ARBA" id="ARBA00010835"/>
    </source>
</evidence>
<evidence type="ECO:0000256" key="3">
    <source>
        <dbReference type="SAM" id="MobiDB-lite"/>
    </source>
</evidence>
<gene>
    <name evidence="5" type="ORF">KSX_05490</name>
</gene>
<comment type="caution">
    <text evidence="5">The sequence shown here is derived from an EMBL/GenBank/DDBJ whole genome shotgun (WGS) entry which is preliminary data.</text>
</comment>
<dbReference type="SUPFAM" id="SSF75620">
    <property type="entry name" value="Release factor"/>
    <property type="match status" value="1"/>
</dbReference>
<sequence length="119" mass="13678">MITTKWYPTDRASLERDSTLEFFIAGGPGGQHRNKVESGVRLIHRPSGVTATATERRSQYANREAAFERLAERLQRLQRIETPRIATRPGAASRERRLQAKRHTSLSKQRRTTAIHRDE</sequence>
<dbReference type="InterPro" id="IPR050057">
    <property type="entry name" value="Prokaryotic/Mito_RF"/>
</dbReference>